<sequence length="187" mass="20715">MEHTSHSFKVAILVADGFEQVEMACPRKVLKQNGACVHIISQNKDLVRGWNQVDWGSDYRVDVPLNMARAEYYDALLLPGGVMSVDALRKERLAVNFVKSFFNAGKQVAAICHGPQLLIDADVIIGRKLTSYSTIRTDLENAGALWQDKPVVVHHGLITSRKADDLPLFSSQLLKEFNLLVAQGELG</sequence>
<evidence type="ECO:0000313" key="3">
    <source>
        <dbReference type="EMBL" id="REA58374.1"/>
    </source>
</evidence>
<proteinExistence type="inferred from homology"/>
<dbReference type="InterPro" id="IPR029062">
    <property type="entry name" value="Class_I_gatase-like"/>
</dbReference>
<keyword evidence="3" id="KW-0808">Transferase</keyword>
<dbReference type="OrthoDB" id="9792284at2"/>
<evidence type="ECO:0000259" key="2">
    <source>
        <dbReference type="Pfam" id="PF01965"/>
    </source>
</evidence>
<dbReference type="InterPro" id="IPR006286">
    <property type="entry name" value="C56_PfpI-like"/>
</dbReference>
<dbReference type="PROSITE" id="PS51276">
    <property type="entry name" value="PEPTIDASE_C56_PFPI"/>
    <property type="match status" value="1"/>
</dbReference>
<comment type="caution">
    <text evidence="3">The sequence shown here is derived from an EMBL/GenBank/DDBJ whole genome shotgun (WGS) entry which is preliminary data.</text>
</comment>
<dbReference type="GO" id="GO:0016740">
    <property type="term" value="F:transferase activity"/>
    <property type="evidence" value="ECO:0007669"/>
    <property type="project" value="UniProtKB-KW"/>
</dbReference>
<comment type="similarity">
    <text evidence="1">Belongs to the peptidase C56 family.</text>
</comment>
<evidence type="ECO:0000313" key="4">
    <source>
        <dbReference type="Proteomes" id="UP000256373"/>
    </source>
</evidence>
<reference evidence="3 4" key="1">
    <citation type="submission" date="2018-07" db="EMBL/GenBank/DDBJ databases">
        <title>Dyadobacter roseus sp. nov., isolated from rose rhizosphere soil.</title>
        <authorList>
            <person name="Chen L."/>
        </authorList>
    </citation>
    <scope>NUCLEOTIDE SEQUENCE [LARGE SCALE GENOMIC DNA]</scope>
    <source>
        <strain evidence="3 4">RS19</strain>
    </source>
</reference>
<dbReference type="Gene3D" id="3.40.50.880">
    <property type="match status" value="1"/>
</dbReference>
<dbReference type="CDD" id="cd03134">
    <property type="entry name" value="GATase1_PfpI_like"/>
    <property type="match status" value="1"/>
</dbReference>
<name>A0A3D8Y9P2_9BACT</name>
<dbReference type="EMBL" id="QNUL01000021">
    <property type="protein sequence ID" value="REA58374.1"/>
    <property type="molecule type" value="Genomic_DNA"/>
</dbReference>
<dbReference type="PANTHER" id="PTHR42733">
    <property type="entry name" value="DJ-1 PROTEIN"/>
    <property type="match status" value="1"/>
</dbReference>
<keyword evidence="4" id="KW-1185">Reference proteome</keyword>
<protein>
    <submittedName>
        <fullName evidence="3">Type 1 glutamine amidotransferase</fullName>
    </submittedName>
</protein>
<dbReference type="RefSeq" id="WP_115832934.1">
    <property type="nucleotide sequence ID" value="NZ_QNUL01000021.1"/>
</dbReference>
<dbReference type="NCBIfam" id="TIGR01382">
    <property type="entry name" value="PfpI"/>
    <property type="match status" value="1"/>
</dbReference>
<dbReference type="Proteomes" id="UP000256373">
    <property type="component" value="Unassembled WGS sequence"/>
</dbReference>
<dbReference type="Pfam" id="PF01965">
    <property type="entry name" value="DJ-1_PfpI"/>
    <property type="match status" value="1"/>
</dbReference>
<organism evidence="3 4">
    <name type="scientific">Dyadobacter luteus</name>
    <dbReference type="NCBI Taxonomy" id="2259619"/>
    <lineage>
        <taxon>Bacteria</taxon>
        <taxon>Pseudomonadati</taxon>
        <taxon>Bacteroidota</taxon>
        <taxon>Cytophagia</taxon>
        <taxon>Cytophagales</taxon>
        <taxon>Spirosomataceae</taxon>
        <taxon>Dyadobacter</taxon>
    </lineage>
</organism>
<dbReference type="AlphaFoldDB" id="A0A3D8Y9P2"/>
<dbReference type="InterPro" id="IPR002818">
    <property type="entry name" value="DJ-1/PfpI"/>
</dbReference>
<dbReference type="PANTHER" id="PTHR42733:SF12">
    <property type="entry name" value="PROTEINASE"/>
    <property type="match status" value="1"/>
</dbReference>
<gene>
    <name evidence="3" type="ORF">DSL64_21180</name>
</gene>
<evidence type="ECO:0000256" key="1">
    <source>
        <dbReference type="ARBA" id="ARBA00008542"/>
    </source>
</evidence>
<accession>A0A3D8Y9P2</accession>
<dbReference type="SUPFAM" id="SSF52317">
    <property type="entry name" value="Class I glutamine amidotransferase-like"/>
    <property type="match status" value="1"/>
</dbReference>
<feature type="domain" description="DJ-1/PfpI" evidence="2">
    <location>
        <begin position="9"/>
        <end position="175"/>
    </location>
</feature>
<keyword evidence="3" id="KW-0315">Glutamine amidotransferase</keyword>